<evidence type="ECO:0000256" key="1">
    <source>
        <dbReference type="ARBA" id="ARBA00022741"/>
    </source>
</evidence>
<dbReference type="PRINTS" id="PR00380">
    <property type="entry name" value="KINESINHEAVY"/>
</dbReference>
<evidence type="ECO:0000259" key="5">
    <source>
        <dbReference type="PROSITE" id="PS50067"/>
    </source>
</evidence>
<dbReference type="SUPFAM" id="SSF52540">
    <property type="entry name" value="P-loop containing nucleoside triphosphate hydrolases"/>
    <property type="match status" value="1"/>
</dbReference>
<evidence type="ECO:0000313" key="6">
    <source>
        <dbReference type="EnsemblMetazoa" id="XP_050505755.1"/>
    </source>
</evidence>
<dbReference type="GeneID" id="114330371"/>
<keyword evidence="7" id="KW-1185">Reference proteome</keyword>
<name>A0ABM5K6E1_DIAVI</name>
<feature type="compositionally biased region" description="Basic and acidic residues" evidence="4">
    <location>
        <begin position="969"/>
        <end position="985"/>
    </location>
</feature>
<evidence type="ECO:0000256" key="4">
    <source>
        <dbReference type="SAM" id="MobiDB-lite"/>
    </source>
</evidence>
<dbReference type="SMART" id="SM00129">
    <property type="entry name" value="KISc"/>
    <property type="match status" value="1"/>
</dbReference>
<feature type="region of interest" description="Disordered" evidence="4">
    <location>
        <begin position="452"/>
        <end position="537"/>
    </location>
</feature>
<dbReference type="InterPro" id="IPR001752">
    <property type="entry name" value="Kinesin_motor_dom"/>
</dbReference>
<dbReference type="InterPro" id="IPR036961">
    <property type="entry name" value="Kinesin_motor_dom_sf"/>
</dbReference>
<comment type="similarity">
    <text evidence="3">Belongs to the TRAFAC class myosin-kinesin ATPase superfamily. Kinesin family.</text>
</comment>
<accession>A0ABM5K6E1</accession>
<keyword evidence="1 3" id="KW-0547">Nucleotide-binding</keyword>
<reference evidence="6" key="1">
    <citation type="submission" date="2025-05" db="UniProtKB">
        <authorList>
            <consortium name="EnsemblMetazoa"/>
        </authorList>
    </citation>
    <scope>IDENTIFICATION</scope>
</reference>
<evidence type="ECO:0000313" key="7">
    <source>
        <dbReference type="Proteomes" id="UP001652700"/>
    </source>
</evidence>
<proteinExistence type="inferred from homology"/>
<feature type="binding site" evidence="3">
    <location>
        <begin position="95"/>
        <end position="102"/>
    </location>
    <ligand>
        <name>ATP</name>
        <dbReference type="ChEBI" id="CHEBI:30616"/>
    </ligand>
</feature>
<dbReference type="Pfam" id="PF00225">
    <property type="entry name" value="Kinesin"/>
    <property type="match status" value="1"/>
</dbReference>
<sequence>MTRLKVAVRVRPMSQRETEIECVPVISVLNEESLEIINIKVPEQNVGDSRERVKRFTFDYCFHEHSQQNYIFDKVEEVISKSLQQGNHACVLAYGQSSTGKTHTMMGVPEDPGLIPNFCNRVFGYLQETAIGEEIANMKVTISYLEIYNEKVRDLLNPSNESRNRSLKIREHPKKGPYVQGLSEHPVNTTSDLLYWLQEGNKRRKIAATHSNPQSSRSHSVFVVNCDGVKLNLIDLAGSERAASRCFNLSRFKEGSNINRSIVALGNVISALADQTYKQARGIRRRFVPFRDSILTWLLKDILGGNSNTVMVATVSPSSACYNETVNTLRFGQRAKNIIFRPVVNEDPKEKTIRELRAEIFRLKELLKNVQLPIVNQMYFQKDVTRDTQNENPEDNLNRKPNPSNVLTILSHKLNVADKPLCTNEEELIPNIDVNANITKKHSQVTLIMSSNKIDPDKCGSDDSTISSKSITSNQSSEVGSGSQTSRRSSLRTESLHKSVSSLSRTSSKRQSLRAMSSENLSKRSESKFGVSSKASPRSQVVAAVTSRLYNKVKKKEVATDTDDINTYNLSVFPKELLISENARARLRNITRRALRANRIKNQDMQTDLIPIKRMKEISTNTSDLKVVVEELKHVATMTSQINNRDACVDSSDLVDVTESEAVKSLLITRSCGTQFNKEDSQRKQVVVPKPSTLVSFTKYLKEGKDVSTDAIYTNVVNINISNNYLQGNKATHSVSSESLDNFEAQSSYMVTPDLLSNHPPLEMSSKEVQTWYHGSIGELKDEFLDCVEHVNQNFAINNSKAKCSWIPNHSVAVPAIKMLKTHAAEIFRSSVQAEEYCIPLKDFEVVTAKPRILHCDRTEYDDVVIVHEPYILHDSAVSTDNNYNQATTSNLVSSRVPKTILKNENGEAQRMVSAMSAFLEEATEIISKLSGKEQKNHSYDLQVSVSGLKSFKNLVKKKKLRQSSISNENREQIVKKDNQSSNSDKKYCTCFKEKGSQTILPVMYHCSTQSEPILPELPINKYEIPFEAACSRLEKTLSLVQISHGRNVNADEILPEYESLNFDNDLGPNYSDYGSLPKTYKKKKSTWSLSSPKSYLKQLTAMRKDIVESTRDYMRSYDNLCKTNEDSGKYSVDHIKENT</sequence>
<organism evidence="6 7">
    <name type="scientific">Diabrotica virgifera virgifera</name>
    <name type="common">western corn rootworm</name>
    <dbReference type="NCBI Taxonomy" id="50390"/>
    <lineage>
        <taxon>Eukaryota</taxon>
        <taxon>Metazoa</taxon>
        <taxon>Ecdysozoa</taxon>
        <taxon>Arthropoda</taxon>
        <taxon>Hexapoda</taxon>
        <taxon>Insecta</taxon>
        <taxon>Pterygota</taxon>
        <taxon>Neoptera</taxon>
        <taxon>Endopterygota</taxon>
        <taxon>Coleoptera</taxon>
        <taxon>Polyphaga</taxon>
        <taxon>Cucujiformia</taxon>
        <taxon>Chrysomeloidea</taxon>
        <taxon>Chrysomelidae</taxon>
        <taxon>Galerucinae</taxon>
        <taxon>Diabroticina</taxon>
        <taxon>Diabroticites</taxon>
        <taxon>Diabrotica</taxon>
    </lineage>
</organism>
<dbReference type="Proteomes" id="UP001652700">
    <property type="component" value="Unplaced"/>
</dbReference>
<keyword evidence="2 3" id="KW-0067">ATP-binding</keyword>
<dbReference type="InterPro" id="IPR027417">
    <property type="entry name" value="P-loop_NTPase"/>
</dbReference>
<feature type="compositionally biased region" description="Low complexity" evidence="4">
    <location>
        <begin position="462"/>
        <end position="488"/>
    </location>
</feature>
<dbReference type="EnsemblMetazoa" id="XM_050649798.1">
    <property type="protein sequence ID" value="XP_050505755.1"/>
    <property type="gene ID" value="LOC114330371"/>
</dbReference>
<dbReference type="PROSITE" id="PS50067">
    <property type="entry name" value="KINESIN_MOTOR_2"/>
    <property type="match status" value="1"/>
</dbReference>
<dbReference type="PANTHER" id="PTHR47117">
    <property type="entry name" value="STAR-RELATED LIPID TRANSFER PROTEIN 9"/>
    <property type="match status" value="1"/>
</dbReference>
<evidence type="ECO:0000256" key="2">
    <source>
        <dbReference type="ARBA" id="ARBA00022840"/>
    </source>
</evidence>
<feature type="domain" description="Kinesin motor" evidence="5">
    <location>
        <begin position="3"/>
        <end position="338"/>
    </location>
</feature>
<dbReference type="RefSeq" id="XP_050505755.1">
    <property type="nucleotide sequence ID" value="XM_050649798.1"/>
</dbReference>
<evidence type="ECO:0000256" key="3">
    <source>
        <dbReference type="PROSITE-ProRule" id="PRU00283"/>
    </source>
</evidence>
<dbReference type="PANTHER" id="PTHR47117:SF1">
    <property type="entry name" value="STAR-RELATED LIPID TRANSFER PROTEIN 9"/>
    <property type="match status" value="1"/>
</dbReference>
<dbReference type="Gene3D" id="3.40.850.10">
    <property type="entry name" value="Kinesin motor domain"/>
    <property type="match status" value="1"/>
</dbReference>
<feature type="region of interest" description="Disordered" evidence="4">
    <location>
        <begin position="963"/>
        <end position="985"/>
    </location>
</feature>
<keyword evidence="3" id="KW-0505">Motor protein</keyword>
<protein>
    <recommendedName>
        <fullName evidence="5">Kinesin motor domain-containing protein</fullName>
    </recommendedName>
</protein>